<dbReference type="GO" id="GO:0032784">
    <property type="term" value="P:regulation of DNA-templated transcription elongation"/>
    <property type="evidence" value="ECO:0007669"/>
    <property type="project" value="InterPro"/>
</dbReference>
<dbReference type="InterPro" id="IPR023459">
    <property type="entry name" value="Tscrpt_elong_fac_GreA/B_fam"/>
</dbReference>
<evidence type="ECO:0000313" key="4">
    <source>
        <dbReference type="Proteomes" id="UP000003973"/>
    </source>
</evidence>
<evidence type="ECO:0000259" key="2">
    <source>
        <dbReference type="Pfam" id="PF14760"/>
    </source>
</evidence>
<dbReference type="PANTHER" id="PTHR30437:SF5">
    <property type="entry name" value="REGULATOR OF NUCLEOSIDE DIPHOSPHATE KINASE"/>
    <property type="match status" value="1"/>
</dbReference>
<dbReference type="InterPro" id="IPR001437">
    <property type="entry name" value="Tscrpt_elong_fac_GreA/B_C"/>
</dbReference>
<sequence length="130" mass="14584">MNERPPITVTTHDYERLEQMLRNAKYRNIPGMADLQRELDRANVVEPEELPEDVITINSTARFIDDCTNDQYEITLVYPDKADGVSKISVLAPVGSALLGLSAGQSIPWQVPGRQKLQLRVLDVKAPKLI</sequence>
<accession>C3X2V3</accession>
<dbReference type="GO" id="GO:0003677">
    <property type="term" value="F:DNA binding"/>
    <property type="evidence" value="ECO:0007669"/>
    <property type="project" value="InterPro"/>
</dbReference>
<dbReference type="RefSeq" id="WP_020995163.1">
    <property type="nucleotide sequence ID" value="NZ_CABMNL010000001.1"/>
</dbReference>
<dbReference type="HOGENOM" id="CLU_120358_1_1_4"/>
<dbReference type="InterPro" id="IPR036953">
    <property type="entry name" value="GreA/GreB_C_sf"/>
</dbReference>
<dbReference type="Gene3D" id="3.10.50.30">
    <property type="entry name" value="Transcription elongation factor, GreA/GreB, C-terminal domain"/>
    <property type="match status" value="1"/>
</dbReference>
<dbReference type="EMBL" id="ACDP02000023">
    <property type="protein sequence ID" value="EEO27539.2"/>
    <property type="molecule type" value="Genomic_DNA"/>
</dbReference>
<reference evidence="3" key="1">
    <citation type="submission" date="2011-10" db="EMBL/GenBank/DDBJ databases">
        <title>The Genome Sequence of Oxalobacter formigenes HOxBLS.</title>
        <authorList>
            <consortium name="The Broad Institute Genome Sequencing Platform"/>
            <person name="Earl A."/>
            <person name="Ward D."/>
            <person name="Feldgarden M."/>
            <person name="Gevers D."/>
            <person name="Allison M.J."/>
            <person name="Humphrey S."/>
            <person name="Young S.K."/>
            <person name="Zeng Q."/>
            <person name="Gargeya S."/>
            <person name="Fitzgerald M."/>
            <person name="Haas B."/>
            <person name="Abouelleil A."/>
            <person name="Alvarado L."/>
            <person name="Arachchi H.M."/>
            <person name="Berlin A."/>
            <person name="Brown A."/>
            <person name="Chapman S.B."/>
            <person name="Chen Z."/>
            <person name="Dunbar C."/>
            <person name="Freedman E."/>
            <person name="Gearin G."/>
            <person name="Goldberg J."/>
            <person name="Griggs A."/>
            <person name="Gujja S."/>
            <person name="Heiman D."/>
            <person name="Howarth C."/>
            <person name="Larson L."/>
            <person name="Lui A."/>
            <person name="MacDonald P.J.P."/>
            <person name="Montmayeur A."/>
            <person name="Murphy C."/>
            <person name="Neiman D."/>
            <person name="Pearson M."/>
            <person name="Priest M."/>
            <person name="Roberts A."/>
            <person name="Saif S."/>
            <person name="Shea T."/>
            <person name="Shenoy N."/>
            <person name="Sisk P."/>
            <person name="Stolte C."/>
            <person name="Sykes S."/>
            <person name="Wortman J."/>
            <person name="Nusbaum C."/>
            <person name="Birren B."/>
        </authorList>
    </citation>
    <scope>NUCLEOTIDE SEQUENCE [LARGE SCALE GENOMIC DNA]</scope>
    <source>
        <strain evidence="3">HOxBLS</strain>
    </source>
</reference>
<dbReference type="eggNOG" id="COG0782">
    <property type="taxonomic scope" value="Bacteria"/>
</dbReference>
<dbReference type="PANTHER" id="PTHR30437">
    <property type="entry name" value="TRANSCRIPTION ELONGATION FACTOR GREA"/>
    <property type="match status" value="1"/>
</dbReference>
<dbReference type="AlphaFoldDB" id="C3X2V3"/>
<feature type="domain" description="Regulator of nucleoside diphosphate kinase N-terminal" evidence="2">
    <location>
        <begin position="5"/>
        <end position="45"/>
    </location>
</feature>
<dbReference type="Pfam" id="PF01272">
    <property type="entry name" value="GreA_GreB"/>
    <property type="match status" value="1"/>
</dbReference>
<dbReference type="SUPFAM" id="SSF54534">
    <property type="entry name" value="FKBP-like"/>
    <property type="match status" value="1"/>
</dbReference>
<dbReference type="Gene3D" id="1.10.286.20">
    <property type="match status" value="1"/>
</dbReference>
<dbReference type="Pfam" id="PF14760">
    <property type="entry name" value="Rnk_N"/>
    <property type="match status" value="1"/>
</dbReference>
<keyword evidence="4" id="KW-1185">Reference proteome</keyword>
<feature type="domain" description="Transcription elongation factor GreA/GreB C-terminal" evidence="1">
    <location>
        <begin position="51"/>
        <end position="125"/>
    </location>
</feature>
<gene>
    <name evidence="3" type="ORF">OFAG_00692</name>
</gene>
<proteinExistence type="predicted"/>
<organism evidence="3 4">
    <name type="scientific">Oxalobacter paraformigenes</name>
    <dbReference type="NCBI Taxonomy" id="556268"/>
    <lineage>
        <taxon>Bacteria</taxon>
        <taxon>Pseudomonadati</taxon>
        <taxon>Pseudomonadota</taxon>
        <taxon>Betaproteobacteria</taxon>
        <taxon>Burkholderiales</taxon>
        <taxon>Oxalobacteraceae</taxon>
        <taxon>Oxalobacter</taxon>
    </lineage>
</organism>
<comment type="caution">
    <text evidence="3">The sequence shown here is derived from an EMBL/GenBank/DDBJ whole genome shotgun (WGS) entry which is preliminary data.</text>
</comment>
<evidence type="ECO:0000259" key="1">
    <source>
        <dbReference type="Pfam" id="PF01272"/>
    </source>
</evidence>
<dbReference type="InterPro" id="IPR029462">
    <property type="entry name" value="Rnk_N"/>
</dbReference>
<dbReference type="NCBIfam" id="NF004396">
    <property type="entry name" value="PRK05753.1"/>
    <property type="match status" value="1"/>
</dbReference>
<name>C3X2V3_9BURK</name>
<dbReference type="GO" id="GO:0070063">
    <property type="term" value="F:RNA polymerase binding"/>
    <property type="evidence" value="ECO:0007669"/>
    <property type="project" value="InterPro"/>
</dbReference>
<protein>
    <recommendedName>
        <fullName evidence="5">Regulator of nucleoside diphosphate kinase</fullName>
    </recommendedName>
</protein>
<evidence type="ECO:0008006" key="5">
    <source>
        <dbReference type="Google" id="ProtNLM"/>
    </source>
</evidence>
<dbReference type="Proteomes" id="UP000003973">
    <property type="component" value="Unassembled WGS sequence"/>
</dbReference>
<evidence type="ECO:0000313" key="3">
    <source>
        <dbReference type="EMBL" id="EEO27539.2"/>
    </source>
</evidence>
<dbReference type="GO" id="GO:0006354">
    <property type="term" value="P:DNA-templated transcription elongation"/>
    <property type="evidence" value="ECO:0007669"/>
    <property type="project" value="TreeGrafter"/>
</dbReference>